<dbReference type="EMBL" id="CM032184">
    <property type="protein sequence ID" value="KAG7094003.1"/>
    <property type="molecule type" value="Genomic_DNA"/>
</dbReference>
<reference evidence="1" key="1">
    <citation type="journal article" date="2021" name="Genome Biol. Evol.">
        <title>The assembled and annotated genome of the fairy-ring fungus Marasmius oreades.</title>
        <authorList>
            <person name="Hiltunen M."/>
            <person name="Ament-Velasquez S.L."/>
            <person name="Johannesson H."/>
        </authorList>
    </citation>
    <scope>NUCLEOTIDE SEQUENCE</scope>
    <source>
        <strain evidence="1">03SP1</strain>
    </source>
</reference>
<gene>
    <name evidence="1" type="ORF">E1B28_007632</name>
</gene>
<evidence type="ECO:0000313" key="1">
    <source>
        <dbReference type="EMBL" id="KAG7094003.1"/>
    </source>
</evidence>
<dbReference type="AlphaFoldDB" id="A0A9P7S3R8"/>
<sequence length="115" mass="12766">MATVLHLRGFLAKNHHIGNIDRFRRRLPLLVNEKTISTARAHVRTSWARSASLAPSNQISTDSSSKCVRLVYAGPGSGQQSMMSRYLQPLSFLNSGEKEMMEDDLEGASSMKSRS</sequence>
<organism evidence="1 2">
    <name type="scientific">Marasmius oreades</name>
    <name type="common">fairy-ring Marasmius</name>
    <dbReference type="NCBI Taxonomy" id="181124"/>
    <lineage>
        <taxon>Eukaryota</taxon>
        <taxon>Fungi</taxon>
        <taxon>Dikarya</taxon>
        <taxon>Basidiomycota</taxon>
        <taxon>Agaricomycotina</taxon>
        <taxon>Agaricomycetes</taxon>
        <taxon>Agaricomycetidae</taxon>
        <taxon>Agaricales</taxon>
        <taxon>Marasmiineae</taxon>
        <taxon>Marasmiaceae</taxon>
        <taxon>Marasmius</taxon>
    </lineage>
</organism>
<dbReference type="RefSeq" id="XP_043010473.1">
    <property type="nucleotide sequence ID" value="XM_043152387.1"/>
</dbReference>
<evidence type="ECO:0000313" key="2">
    <source>
        <dbReference type="Proteomes" id="UP001049176"/>
    </source>
</evidence>
<dbReference type="GeneID" id="66076708"/>
<accession>A0A9P7S3R8</accession>
<comment type="caution">
    <text evidence="1">The sequence shown here is derived from an EMBL/GenBank/DDBJ whole genome shotgun (WGS) entry which is preliminary data.</text>
</comment>
<protein>
    <submittedName>
        <fullName evidence="1">Uncharacterized protein</fullName>
    </submittedName>
</protein>
<dbReference type="KEGG" id="more:E1B28_007632"/>
<dbReference type="Proteomes" id="UP001049176">
    <property type="component" value="Chromosome 4"/>
</dbReference>
<keyword evidence="2" id="KW-1185">Reference proteome</keyword>
<proteinExistence type="predicted"/>
<name>A0A9P7S3R8_9AGAR</name>